<sequence length="11" mass="1320">DLKQCLWDVSL</sequence>
<name>A0A392UI39_9FABA</name>
<evidence type="ECO:0000313" key="2">
    <source>
        <dbReference type="Proteomes" id="UP000265520"/>
    </source>
</evidence>
<proteinExistence type="predicted"/>
<dbReference type="EMBL" id="LXQA010810673">
    <property type="protein sequence ID" value="MCI72106.1"/>
    <property type="molecule type" value="Genomic_DNA"/>
</dbReference>
<reference evidence="1 2" key="1">
    <citation type="journal article" date="2018" name="Front. Plant Sci.">
        <title>Red Clover (Trifolium pratense) and Zigzag Clover (T. medium) - A Picture of Genomic Similarities and Differences.</title>
        <authorList>
            <person name="Dluhosova J."/>
            <person name="Istvanek J."/>
            <person name="Nedelnik J."/>
            <person name="Repkova J."/>
        </authorList>
    </citation>
    <scope>NUCLEOTIDE SEQUENCE [LARGE SCALE GENOMIC DNA]</scope>
    <source>
        <strain evidence="2">cv. 10/8</strain>
        <tissue evidence="1">Leaf</tissue>
    </source>
</reference>
<protein>
    <submittedName>
        <fullName evidence="1">Uncharacterized protein</fullName>
    </submittedName>
</protein>
<evidence type="ECO:0000313" key="1">
    <source>
        <dbReference type="EMBL" id="MCI72106.1"/>
    </source>
</evidence>
<organism evidence="1 2">
    <name type="scientific">Trifolium medium</name>
    <dbReference type="NCBI Taxonomy" id="97028"/>
    <lineage>
        <taxon>Eukaryota</taxon>
        <taxon>Viridiplantae</taxon>
        <taxon>Streptophyta</taxon>
        <taxon>Embryophyta</taxon>
        <taxon>Tracheophyta</taxon>
        <taxon>Spermatophyta</taxon>
        <taxon>Magnoliopsida</taxon>
        <taxon>eudicotyledons</taxon>
        <taxon>Gunneridae</taxon>
        <taxon>Pentapetalae</taxon>
        <taxon>rosids</taxon>
        <taxon>fabids</taxon>
        <taxon>Fabales</taxon>
        <taxon>Fabaceae</taxon>
        <taxon>Papilionoideae</taxon>
        <taxon>50 kb inversion clade</taxon>
        <taxon>NPAAA clade</taxon>
        <taxon>Hologalegina</taxon>
        <taxon>IRL clade</taxon>
        <taxon>Trifolieae</taxon>
        <taxon>Trifolium</taxon>
    </lineage>
</organism>
<keyword evidence="2" id="KW-1185">Reference proteome</keyword>
<feature type="non-terminal residue" evidence="1">
    <location>
        <position position="1"/>
    </location>
</feature>
<comment type="caution">
    <text evidence="1">The sequence shown here is derived from an EMBL/GenBank/DDBJ whole genome shotgun (WGS) entry which is preliminary data.</text>
</comment>
<accession>A0A392UI39</accession>
<dbReference type="Proteomes" id="UP000265520">
    <property type="component" value="Unassembled WGS sequence"/>
</dbReference>